<proteinExistence type="predicted"/>
<comment type="caution">
    <text evidence="1">The sequence shown here is derived from an EMBL/GenBank/DDBJ whole genome shotgun (WGS) entry which is preliminary data.</text>
</comment>
<evidence type="ECO:0000313" key="1">
    <source>
        <dbReference type="EMBL" id="KAJ1084097.1"/>
    </source>
</evidence>
<gene>
    <name evidence="1" type="ORF">NDU88_004251</name>
</gene>
<organism evidence="1 2">
    <name type="scientific">Pleurodeles waltl</name>
    <name type="common">Iberian ribbed newt</name>
    <dbReference type="NCBI Taxonomy" id="8319"/>
    <lineage>
        <taxon>Eukaryota</taxon>
        <taxon>Metazoa</taxon>
        <taxon>Chordata</taxon>
        <taxon>Craniata</taxon>
        <taxon>Vertebrata</taxon>
        <taxon>Euteleostomi</taxon>
        <taxon>Amphibia</taxon>
        <taxon>Batrachia</taxon>
        <taxon>Caudata</taxon>
        <taxon>Salamandroidea</taxon>
        <taxon>Salamandridae</taxon>
        <taxon>Pleurodelinae</taxon>
        <taxon>Pleurodeles</taxon>
    </lineage>
</organism>
<keyword evidence="2" id="KW-1185">Reference proteome</keyword>
<reference evidence="1" key="1">
    <citation type="journal article" date="2022" name="bioRxiv">
        <title>Sequencing and chromosome-scale assembly of the giantPleurodeles waltlgenome.</title>
        <authorList>
            <person name="Brown T."/>
            <person name="Elewa A."/>
            <person name="Iarovenko S."/>
            <person name="Subramanian E."/>
            <person name="Araus A.J."/>
            <person name="Petzold A."/>
            <person name="Susuki M."/>
            <person name="Suzuki K.-i.T."/>
            <person name="Hayashi T."/>
            <person name="Toyoda A."/>
            <person name="Oliveira C."/>
            <person name="Osipova E."/>
            <person name="Leigh N.D."/>
            <person name="Simon A."/>
            <person name="Yun M.H."/>
        </authorList>
    </citation>
    <scope>NUCLEOTIDE SEQUENCE</scope>
    <source>
        <strain evidence="1">20211129_DDA</strain>
        <tissue evidence="1">Liver</tissue>
    </source>
</reference>
<dbReference type="EMBL" id="JANPWB010000016">
    <property type="protein sequence ID" value="KAJ1084097.1"/>
    <property type="molecule type" value="Genomic_DNA"/>
</dbReference>
<dbReference type="Proteomes" id="UP001066276">
    <property type="component" value="Chromosome 12"/>
</dbReference>
<sequence>MNPSMVSKALSTSSNVFAADKRKYSDYLLLRADSVTSDRTLWAVESRADDKNARDVALGVLCFRLWDSPESGRVGACSVVDCTGCLRASLCRERCHDGTSIVCSLVAESEWLVSEWLVYQFVPIQALARAAPP</sequence>
<dbReference type="AlphaFoldDB" id="A0AAV7KZD3"/>
<name>A0AAV7KZD3_PLEWA</name>
<protein>
    <submittedName>
        <fullName evidence="1">Uncharacterized protein</fullName>
    </submittedName>
</protein>
<accession>A0AAV7KZD3</accession>
<evidence type="ECO:0000313" key="2">
    <source>
        <dbReference type="Proteomes" id="UP001066276"/>
    </source>
</evidence>